<organism evidence="1 2">
    <name type="scientific">Halorubrum ezzemoulense</name>
    <name type="common">Halorubrum chaoviator</name>
    <dbReference type="NCBI Taxonomy" id="337243"/>
    <lineage>
        <taxon>Archaea</taxon>
        <taxon>Methanobacteriati</taxon>
        <taxon>Methanobacteriota</taxon>
        <taxon>Stenosarchaea group</taxon>
        <taxon>Halobacteria</taxon>
        <taxon>Halobacteriales</taxon>
        <taxon>Haloferacaceae</taxon>
        <taxon>Halorubrum</taxon>
    </lineage>
</organism>
<evidence type="ECO:0000313" key="2">
    <source>
        <dbReference type="Proteomes" id="UP001210528"/>
    </source>
</evidence>
<comment type="caution">
    <text evidence="1">The sequence shown here is derived from an EMBL/GenBank/DDBJ whole genome shotgun (WGS) entry which is preliminary data.</text>
</comment>
<reference evidence="1 2" key="1">
    <citation type="submission" date="2023-01" db="EMBL/GenBank/DDBJ databases">
        <title>Halorubrum ezzemoulense from Santa Pola, Spain.</title>
        <authorList>
            <person name="Feng Y."/>
            <person name="Louyakis A.S."/>
            <person name="Gogarten J.P."/>
        </authorList>
    </citation>
    <scope>NUCLEOTIDE SEQUENCE [LARGE SCALE GENOMIC DNA]</scope>
    <source>
        <strain evidence="1 2">AMM015</strain>
    </source>
</reference>
<accession>A0ABT4Z6C9</accession>
<dbReference type="EMBL" id="JAQLUK010000027">
    <property type="protein sequence ID" value="MDB2293720.1"/>
    <property type="molecule type" value="Genomic_DNA"/>
</dbReference>
<name>A0ABT4Z6C9_HALEZ</name>
<dbReference type="RefSeq" id="WP_271970480.1">
    <property type="nucleotide sequence ID" value="NZ_JAQLUK010000027.1"/>
</dbReference>
<protein>
    <submittedName>
        <fullName evidence="1">Uncharacterized protein</fullName>
    </submittedName>
</protein>
<evidence type="ECO:0000313" key="1">
    <source>
        <dbReference type="EMBL" id="MDB2293720.1"/>
    </source>
</evidence>
<gene>
    <name evidence="1" type="ORF">PM085_15795</name>
</gene>
<proteinExistence type="predicted"/>
<sequence length="132" mass="13745">MTDALDWLRAELAADREALAAMSPREAAVAAVDTLLAPGLWARSTVHACVYAINHAEPGADTTFSVAQRPIEAACWRPRDDVQASLLGPIALAFLATPLASPPADPLLAAFAALQALPLALDPLVALAEVAR</sequence>
<keyword evidence="2" id="KW-1185">Reference proteome</keyword>
<dbReference type="Proteomes" id="UP001210528">
    <property type="component" value="Unassembled WGS sequence"/>
</dbReference>